<evidence type="ECO:0000256" key="1">
    <source>
        <dbReference type="ARBA" id="ARBA00023002"/>
    </source>
</evidence>
<dbReference type="AlphaFoldDB" id="A0A1L7XPJ1"/>
<dbReference type="PANTHER" id="PTHR43539">
    <property type="entry name" value="FLAVIN-BINDING MONOOXYGENASE-LIKE PROTEIN (AFU_ORTHOLOGUE AFUA_4G09220)"/>
    <property type="match status" value="1"/>
</dbReference>
<keyword evidence="1" id="KW-0560">Oxidoreductase</keyword>
<keyword evidence="3" id="KW-1185">Reference proteome</keyword>
<dbReference type="GO" id="GO:0050660">
    <property type="term" value="F:flavin adenine dinucleotide binding"/>
    <property type="evidence" value="ECO:0007669"/>
    <property type="project" value="TreeGrafter"/>
</dbReference>
<dbReference type="PANTHER" id="PTHR43539:SF68">
    <property type="entry name" value="FLAVIN-BINDING MONOOXYGENASE-LIKE PROTEIN (AFU_ORTHOLOGUE AFUA_4G09220)"/>
    <property type="match status" value="1"/>
</dbReference>
<name>A0A1L7XPJ1_9HELO</name>
<dbReference type="InterPro" id="IPR050982">
    <property type="entry name" value="Auxin_biosynth/cation_transpt"/>
</dbReference>
<dbReference type="Proteomes" id="UP000184330">
    <property type="component" value="Unassembled WGS sequence"/>
</dbReference>
<dbReference type="InterPro" id="IPR036188">
    <property type="entry name" value="FAD/NAD-bd_sf"/>
</dbReference>
<keyword evidence="2" id="KW-0503">Monooxygenase</keyword>
<dbReference type="GO" id="GO:0004497">
    <property type="term" value="F:monooxygenase activity"/>
    <property type="evidence" value="ECO:0007669"/>
    <property type="project" value="UniProtKB-KW"/>
</dbReference>
<reference evidence="2 3" key="1">
    <citation type="submission" date="2016-03" db="EMBL/GenBank/DDBJ databases">
        <authorList>
            <person name="Ploux O."/>
        </authorList>
    </citation>
    <scope>NUCLEOTIDE SEQUENCE [LARGE SCALE GENOMIC DNA]</scope>
    <source>
        <strain evidence="2 3">UAMH 11012</strain>
    </source>
</reference>
<dbReference type="EMBL" id="FJOG01000041">
    <property type="protein sequence ID" value="CZR66950.1"/>
    <property type="molecule type" value="Genomic_DNA"/>
</dbReference>
<proteinExistence type="predicted"/>
<protein>
    <submittedName>
        <fullName evidence="2">Related to flavin-containing monooxygenase</fullName>
    </submittedName>
</protein>
<dbReference type="OrthoDB" id="74360at2759"/>
<dbReference type="Gene3D" id="3.50.50.60">
    <property type="entry name" value="FAD/NAD(P)-binding domain"/>
    <property type="match status" value="1"/>
</dbReference>
<dbReference type="Pfam" id="PF13738">
    <property type="entry name" value="Pyr_redox_3"/>
    <property type="match status" value="1"/>
</dbReference>
<evidence type="ECO:0000313" key="2">
    <source>
        <dbReference type="EMBL" id="CZR66950.1"/>
    </source>
</evidence>
<gene>
    <name evidence="2" type="ORF">PAC_16849</name>
</gene>
<evidence type="ECO:0000313" key="3">
    <source>
        <dbReference type="Proteomes" id="UP000184330"/>
    </source>
</evidence>
<organism evidence="2 3">
    <name type="scientific">Phialocephala subalpina</name>
    <dbReference type="NCBI Taxonomy" id="576137"/>
    <lineage>
        <taxon>Eukaryota</taxon>
        <taxon>Fungi</taxon>
        <taxon>Dikarya</taxon>
        <taxon>Ascomycota</taxon>
        <taxon>Pezizomycotina</taxon>
        <taxon>Leotiomycetes</taxon>
        <taxon>Helotiales</taxon>
        <taxon>Mollisiaceae</taxon>
        <taxon>Phialocephala</taxon>
        <taxon>Phialocephala fortinii species complex</taxon>
    </lineage>
</organism>
<sequence length="602" mass="66245">MRCGFDDLPGSLPVDNIPQNLDINTTPFSKIAEEALNQLSETAFDNGALWRDHLSMTGQVRTFYGSARIKEHWTSYAQKNQPHNFRASAGRISRPTPNSSWVDVSFTFVTRQEADLVGNCSGIISFLPSEDKTGWKVWMLRTLLENFEGHGHPDDPSPIFQASTTATKLSVQLKHEVSVLIIGAGQAGLSLAGRLGALSIPYLLLEKESEIGWSWTGKYDGVRQHTIREMNNLPFDRTYKATDPDLLPAKIVAEGFQNYVKKYNINVWLPAEVEKCERDSGELGWIVSVLYSGEIHVVKAKHLVLSMGAGRSVPNPPTISNSGSFKGAILDIGTYKNSTSWKGKKGVVVGSATGAHDVAQDMLDNGLSSIMMIQRGKTPVFPMEWCAVGQAALYNLDIPPPVADRLESTTPLKISREVLKTHFAAAAAAEHERFDALERIGFRVDREAVLYDWIFLRGGGYYIDVGTSARIANGDIKVKSGDAIRRFVENGLEFESGDVVEADVVVFATGYQRDPRLQAASIVGQEVAKSMRISKGLDEDGELEGTMIPVGKALWLMSGAVSMARWNSRFIALQIQAELMGKPFPDSRWDVNEGAHAKELKL</sequence>
<accession>A0A1L7XPJ1</accession>
<dbReference type="SUPFAM" id="SSF51905">
    <property type="entry name" value="FAD/NAD(P)-binding domain"/>
    <property type="match status" value="2"/>
</dbReference>